<keyword evidence="3" id="KW-1185">Reference proteome</keyword>
<organism evidence="2 3">
    <name type="scientific">Pleurodeles waltl</name>
    <name type="common">Iberian ribbed newt</name>
    <dbReference type="NCBI Taxonomy" id="8319"/>
    <lineage>
        <taxon>Eukaryota</taxon>
        <taxon>Metazoa</taxon>
        <taxon>Chordata</taxon>
        <taxon>Craniata</taxon>
        <taxon>Vertebrata</taxon>
        <taxon>Euteleostomi</taxon>
        <taxon>Amphibia</taxon>
        <taxon>Batrachia</taxon>
        <taxon>Caudata</taxon>
        <taxon>Salamandroidea</taxon>
        <taxon>Salamandridae</taxon>
        <taxon>Pleurodelinae</taxon>
        <taxon>Pleurodeles</taxon>
    </lineage>
</organism>
<feature type="compositionally biased region" description="Basic and acidic residues" evidence="1">
    <location>
        <begin position="58"/>
        <end position="67"/>
    </location>
</feature>
<proteinExistence type="predicted"/>
<dbReference type="Proteomes" id="UP001066276">
    <property type="component" value="Chromosome 8"/>
</dbReference>
<gene>
    <name evidence="2" type="ORF">NDU88_006054</name>
</gene>
<evidence type="ECO:0000256" key="1">
    <source>
        <dbReference type="SAM" id="MobiDB-lite"/>
    </source>
</evidence>
<sequence>MGHLKPQAAGFKKMEGDEEERSERRTTSVRARKKADENASEEATEKSYCCTEQPALSEDGRREEGDTQKAGSLNPR</sequence>
<evidence type="ECO:0000313" key="2">
    <source>
        <dbReference type="EMBL" id="KAJ1117858.1"/>
    </source>
</evidence>
<protein>
    <submittedName>
        <fullName evidence="2">Uncharacterized protein</fullName>
    </submittedName>
</protein>
<evidence type="ECO:0000313" key="3">
    <source>
        <dbReference type="Proteomes" id="UP001066276"/>
    </source>
</evidence>
<name>A0AAV7NU11_PLEWA</name>
<dbReference type="AlphaFoldDB" id="A0AAV7NU11"/>
<comment type="caution">
    <text evidence="2">The sequence shown here is derived from an EMBL/GenBank/DDBJ whole genome shotgun (WGS) entry which is preliminary data.</text>
</comment>
<reference evidence="2" key="1">
    <citation type="journal article" date="2022" name="bioRxiv">
        <title>Sequencing and chromosome-scale assembly of the giantPleurodeles waltlgenome.</title>
        <authorList>
            <person name="Brown T."/>
            <person name="Elewa A."/>
            <person name="Iarovenko S."/>
            <person name="Subramanian E."/>
            <person name="Araus A.J."/>
            <person name="Petzold A."/>
            <person name="Susuki M."/>
            <person name="Suzuki K.-i.T."/>
            <person name="Hayashi T."/>
            <person name="Toyoda A."/>
            <person name="Oliveira C."/>
            <person name="Osipova E."/>
            <person name="Leigh N.D."/>
            <person name="Simon A."/>
            <person name="Yun M.H."/>
        </authorList>
    </citation>
    <scope>NUCLEOTIDE SEQUENCE</scope>
    <source>
        <strain evidence="2">20211129_DDA</strain>
        <tissue evidence="2">Liver</tissue>
    </source>
</reference>
<dbReference type="EMBL" id="JANPWB010000012">
    <property type="protein sequence ID" value="KAJ1117858.1"/>
    <property type="molecule type" value="Genomic_DNA"/>
</dbReference>
<accession>A0AAV7NU11</accession>
<feature type="region of interest" description="Disordered" evidence="1">
    <location>
        <begin position="1"/>
        <end position="76"/>
    </location>
</feature>